<evidence type="ECO:0000313" key="3">
    <source>
        <dbReference type="Proteomes" id="UP000664203"/>
    </source>
</evidence>
<reference evidence="2" key="1">
    <citation type="submission" date="2021-03" db="EMBL/GenBank/DDBJ databases">
        <authorList>
            <person name="Tagirdzhanova G."/>
        </authorList>
    </citation>
    <scope>NUCLEOTIDE SEQUENCE</scope>
</reference>
<proteinExistence type="predicted"/>
<dbReference type="OrthoDB" id="10327359at2759"/>
<accession>A0A8H3PK93</accession>
<sequence>MPPQSPSLGSELIWPSEMETQVETPRPIVFNYERDIPTENRPHMRHRRKEAEKGGQPSAEEVAEDCPCQNGPEVGRHLPFPDQNFEAQFWKELHLSQPKWDFEAEERLEKERGEREEEVKRSEREKNREEEEEEDDRDQMARTLTGFFLGFGSDWCGG</sequence>
<evidence type="ECO:0000256" key="1">
    <source>
        <dbReference type="SAM" id="MobiDB-lite"/>
    </source>
</evidence>
<dbReference type="Proteomes" id="UP000664203">
    <property type="component" value="Unassembled WGS sequence"/>
</dbReference>
<keyword evidence="3" id="KW-1185">Reference proteome</keyword>
<feature type="region of interest" description="Disordered" evidence="1">
    <location>
        <begin position="106"/>
        <end position="144"/>
    </location>
</feature>
<feature type="region of interest" description="Disordered" evidence="1">
    <location>
        <begin position="1"/>
        <end position="20"/>
    </location>
</feature>
<dbReference type="AlphaFoldDB" id="A0A8H3PK93"/>
<evidence type="ECO:0000313" key="2">
    <source>
        <dbReference type="EMBL" id="CAF9942455.1"/>
    </source>
</evidence>
<protein>
    <submittedName>
        <fullName evidence="2">Uncharacterized protein</fullName>
    </submittedName>
</protein>
<feature type="region of interest" description="Disordered" evidence="1">
    <location>
        <begin position="25"/>
        <end position="80"/>
    </location>
</feature>
<dbReference type="EMBL" id="CAJPDR010000755">
    <property type="protein sequence ID" value="CAF9942455.1"/>
    <property type="molecule type" value="Genomic_DNA"/>
</dbReference>
<organism evidence="2 3">
    <name type="scientific">Alectoria fallacina</name>
    <dbReference type="NCBI Taxonomy" id="1903189"/>
    <lineage>
        <taxon>Eukaryota</taxon>
        <taxon>Fungi</taxon>
        <taxon>Dikarya</taxon>
        <taxon>Ascomycota</taxon>
        <taxon>Pezizomycotina</taxon>
        <taxon>Lecanoromycetes</taxon>
        <taxon>OSLEUM clade</taxon>
        <taxon>Lecanoromycetidae</taxon>
        <taxon>Lecanorales</taxon>
        <taxon>Lecanorineae</taxon>
        <taxon>Parmeliaceae</taxon>
        <taxon>Alectoria</taxon>
    </lineage>
</organism>
<feature type="compositionally biased region" description="Basic and acidic residues" evidence="1">
    <location>
        <begin position="106"/>
        <end position="129"/>
    </location>
</feature>
<gene>
    <name evidence="2" type="ORF">ALECFALPRED_009756</name>
</gene>
<name>A0A8H3PK93_9LECA</name>
<comment type="caution">
    <text evidence="2">The sequence shown here is derived from an EMBL/GenBank/DDBJ whole genome shotgun (WGS) entry which is preliminary data.</text>
</comment>
<feature type="compositionally biased region" description="Basic and acidic residues" evidence="1">
    <location>
        <begin position="32"/>
        <end position="42"/>
    </location>
</feature>